<dbReference type="Proteomes" id="UP000240934">
    <property type="component" value="Segment"/>
</dbReference>
<feature type="transmembrane region" description="Helical" evidence="1">
    <location>
        <begin position="6"/>
        <end position="28"/>
    </location>
</feature>
<dbReference type="EMBL" id="MG250483">
    <property type="protein sequence ID" value="AUE22664.1"/>
    <property type="molecule type" value="Genomic_DNA"/>
</dbReference>
<evidence type="ECO:0000313" key="3">
    <source>
        <dbReference type="Proteomes" id="UP000240934"/>
    </source>
</evidence>
<protein>
    <recommendedName>
        <fullName evidence="4">DUF3301 domain-containing protein</fullName>
    </recommendedName>
</protein>
<sequence>MTTIDIMGIVAAVILAAILLMCAIVEFVSYRRIRKSWDIIQHNLMKHGVQLKKVHKVRFVFTNGERISRDLYPSEVMLFWRKCEYGEKFEEHTVPLSDKPVTSDLFTVR</sequence>
<name>A0A2H4YFA7_9CAUD</name>
<proteinExistence type="predicted"/>
<evidence type="ECO:0000313" key="2">
    <source>
        <dbReference type="EMBL" id="AUE22664.1"/>
    </source>
</evidence>
<evidence type="ECO:0000256" key="1">
    <source>
        <dbReference type="SAM" id="Phobius"/>
    </source>
</evidence>
<keyword evidence="1" id="KW-1133">Transmembrane helix</keyword>
<keyword evidence="1" id="KW-0812">Transmembrane</keyword>
<keyword evidence="3" id="KW-1185">Reference proteome</keyword>
<accession>A0A2H4YFA7</accession>
<keyword evidence="1" id="KW-0472">Membrane</keyword>
<reference evidence="2 3" key="1">
    <citation type="submission" date="2017-10" db="EMBL/GenBank/DDBJ databases">
        <title>Antibacterial composition for extension of chilled fish shelf life and decreasing of risk of food-borne infections, bacteriophage strains for its preparation.</title>
        <authorList>
            <person name="Zulkarneev E.R."/>
            <person name="Aleshkin A.V."/>
            <person name="Rubalsky O.V."/>
            <person name="Kiseleva I.A."/>
            <person name="Rubalskii E.O."/>
            <person name="Lebedev S.N."/>
        </authorList>
    </citation>
    <scope>NUCLEOTIDE SEQUENCE [LARGE SCALE GENOMIC DNA]</scope>
</reference>
<gene>
    <name evidence="2" type="ORF">Ah1_00123</name>
</gene>
<organism evidence="2 3">
    <name type="scientific">Aeromonas phage Ah1</name>
    <dbReference type="NCBI Taxonomy" id="2053701"/>
    <lineage>
        <taxon>Viruses</taxon>
        <taxon>Duplodnaviria</taxon>
        <taxon>Heunggongvirae</taxon>
        <taxon>Uroviricota</taxon>
        <taxon>Caudoviricetes</taxon>
        <taxon>Pantevenvirales</taxon>
        <taxon>Straboviridae</taxon>
        <taxon>Cinqassovirus</taxon>
        <taxon>Cinqassovirus ah1</taxon>
    </lineage>
</organism>
<evidence type="ECO:0008006" key="4">
    <source>
        <dbReference type="Google" id="ProtNLM"/>
    </source>
</evidence>